<evidence type="ECO:0000256" key="4">
    <source>
        <dbReference type="ARBA" id="ARBA00022692"/>
    </source>
</evidence>
<dbReference type="Pfam" id="PF03601">
    <property type="entry name" value="Cons_hypoth698"/>
    <property type="match status" value="1"/>
</dbReference>
<dbReference type="PANTHER" id="PTHR30106:SF2">
    <property type="entry name" value="UPF0324 INNER MEMBRANE PROTEIN YEIH"/>
    <property type="match status" value="1"/>
</dbReference>
<feature type="transmembrane region" description="Helical" evidence="7">
    <location>
        <begin position="39"/>
        <end position="57"/>
    </location>
</feature>
<feature type="transmembrane region" description="Helical" evidence="7">
    <location>
        <begin position="190"/>
        <end position="212"/>
    </location>
</feature>
<keyword evidence="5 7" id="KW-1133">Transmembrane helix</keyword>
<feature type="transmembrane region" description="Helical" evidence="7">
    <location>
        <begin position="156"/>
        <end position="183"/>
    </location>
</feature>
<sequence length="334" mass="32706">MSIAAILRARLPGVLLCALLGLAAVGLQGLEVQLTGRAWLEALVLAILLGAAVRTVWAPGPLWTGGVEFSARTLLELAVALLGLGVSAASLAAVGPAMLAGIALVVALSVAGGYAIARTFGLPRRMAVLISAGNSICGNSAIAAVAPVIGAEPDDVASAIAFTAVLGVGVVLAAPALAALLGLSPLAAGAFAGLTVYAVPQVLAAAAPAGAAAVQVGALVKLTRVVTLGPVCLALGLLSRGGERADLRRLVPWFVVAFLGLAALRAAGLAPPAAIHAAGQVSIWLTVAAMAALGLGTDVRALLRAGPRVIAAASLSLLLLGVLALGLLALLGWA</sequence>
<proteinExistence type="inferred from homology"/>
<evidence type="ECO:0000256" key="2">
    <source>
        <dbReference type="ARBA" id="ARBA00007977"/>
    </source>
</evidence>
<feature type="transmembrane region" description="Helical" evidence="7">
    <location>
        <begin position="69"/>
        <end position="91"/>
    </location>
</feature>
<evidence type="ECO:0000313" key="9">
    <source>
        <dbReference type="Proteomes" id="UP000530564"/>
    </source>
</evidence>
<dbReference type="InterPro" id="IPR018383">
    <property type="entry name" value="UPF0324_pro"/>
</dbReference>
<organism evidence="8 9">
    <name type="scientific">Phenylobacterium haematophilum</name>
    <dbReference type="NCBI Taxonomy" id="98513"/>
    <lineage>
        <taxon>Bacteria</taxon>
        <taxon>Pseudomonadati</taxon>
        <taxon>Pseudomonadota</taxon>
        <taxon>Alphaproteobacteria</taxon>
        <taxon>Caulobacterales</taxon>
        <taxon>Caulobacteraceae</taxon>
        <taxon>Phenylobacterium</taxon>
    </lineage>
</organism>
<feature type="transmembrane region" description="Helical" evidence="7">
    <location>
        <begin position="218"/>
        <end position="238"/>
    </location>
</feature>
<keyword evidence="9" id="KW-1185">Reference proteome</keyword>
<dbReference type="RefSeq" id="WP_183776346.1">
    <property type="nucleotide sequence ID" value="NZ_JACIDK010000007.1"/>
</dbReference>
<comment type="caution">
    <text evidence="8">The sequence shown here is derived from an EMBL/GenBank/DDBJ whole genome shotgun (WGS) entry which is preliminary data.</text>
</comment>
<feature type="transmembrane region" description="Helical" evidence="7">
    <location>
        <begin position="309"/>
        <end position="333"/>
    </location>
</feature>
<keyword evidence="6 7" id="KW-0472">Membrane</keyword>
<keyword evidence="3" id="KW-1003">Cell membrane</keyword>
<dbReference type="AlphaFoldDB" id="A0A840A2F1"/>
<evidence type="ECO:0000313" key="8">
    <source>
        <dbReference type="EMBL" id="MBB3893135.1"/>
    </source>
</evidence>
<evidence type="ECO:0000256" key="5">
    <source>
        <dbReference type="ARBA" id="ARBA00022989"/>
    </source>
</evidence>
<feature type="transmembrane region" description="Helical" evidence="7">
    <location>
        <begin position="128"/>
        <end position="150"/>
    </location>
</feature>
<protein>
    <submittedName>
        <fullName evidence="8">Putative integral membrane protein (TIGR00698 family)</fullName>
    </submittedName>
</protein>
<dbReference type="Proteomes" id="UP000530564">
    <property type="component" value="Unassembled WGS sequence"/>
</dbReference>
<comment type="similarity">
    <text evidence="2">Belongs to the UPF0324 family.</text>
</comment>
<evidence type="ECO:0000256" key="6">
    <source>
        <dbReference type="ARBA" id="ARBA00023136"/>
    </source>
</evidence>
<comment type="subcellular location">
    <subcellularLocation>
        <location evidence="1">Cell membrane</location>
        <topology evidence="1">Multi-pass membrane protein</topology>
    </subcellularLocation>
</comment>
<dbReference type="PANTHER" id="PTHR30106">
    <property type="entry name" value="INNER MEMBRANE PROTEIN YEIH-RELATED"/>
    <property type="match status" value="1"/>
</dbReference>
<keyword evidence="4 7" id="KW-0812">Transmembrane</keyword>
<evidence type="ECO:0000256" key="1">
    <source>
        <dbReference type="ARBA" id="ARBA00004651"/>
    </source>
</evidence>
<feature type="transmembrane region" description="Helical" evidence="7">
    <location>
        <begin position="97"/>
        <end position="116"/>
    </location>
</feature>
<accession>A0A840A2F1</accession>
<evidence type="ECO:0000256" key="3">
    <source>
        <dbReference type="ARBA" id="ARBA00022475"/>
    </source>
</evidence>
<reference evidence="8 9" key="1">
    <citation type="submission" date="2020-08" db="EMBL/GenBank/DDBJ databases">
        <title>Genomic Encyclopedia of Type Strains, Phase IV (KMG-IV): sequencing the most valuable type-strain genomes for metagenomic binning, comparative biology and taxonomic classification.</title>
        <authorList>
            <person name="Goeker M."/>
        </authorList>
    </citation>
    <scope>NUCLEOTIDE SEQUENCE [LARGE SCALE GENOMIC DNA]</scope>
    <source>
        <strain evidence="8 9">DSM 21793</strain>
    </source>
</reference>
<dbReference type="EMBL" id="JACIDK010000007">
    <property type="protein sequence ID" value="MBB3893135.1"/>
    <property type="molecule type" value="Genomic_DNA"/>
</dbReference>
<feature type="transmembrane region" description="Helical" evidence="7">
    <location>
        <begin position="274"/>
        <end position="297"/>
    </location>
</feature>
<gene>
    <name evidence="8" type="ORF">GGQ61_003873</name>
</gene>
<name>A0A840A2F1_9CAUL</name>
<evidence type="ECO:0000256" key="7">
    <source>
        <dbReference type="SAM" id="Phobius"/>
    </source>
</evidence>
<feature type="transmembrane region" description="Helical" evidence="7">
    <location>
        <begin position="250"/>
        <end position="268"/>
    </location>
</feature>
<dbReference type="GO" id="GO:0005886">
    <property type="term" value="C:plasma membrane"/>
    <property type="evidence" value="ECO:0007669"/>
    <property type="project" value="UniProtKB-SubCell"/>
</dbReference>